<organism evidence="9 10">
    <name type="scientific">Acrasis kona</name>
    <dbReference type="NCBI Taxonomy" id="1008807"/>
    <lineage>
        <taxon>Eukaryota</taxon>
        <taxon>Discoba</taxon>
        <taxon>Heterolobosea</taxon>
        <taxon>Tetramitia</taxon>
        <taxon>Eutetramitia</taxon>
        <taxon>Acrasidae</taxon>
        <taxon>Acrasis</taxon>
    </lineage>
</organism>
<evidence type="ECO:0000259" key="8">
    <source>
        <dbReference type="PROSITE" id="PS50102"/>
    </source>
</evidence>
<dbReference type="Gene3D" id="3.30.70.330">
    <property type="match status" value="2"/>
</dbReference>
<dbReference type="GO" id="GO:0005684">
    <property type="term" value="C:U2-type spliceosomal complex"/>
    <property type="evidence" value="ECO:0007669"/>
    <property type="project" value="TreeGrafter"/>
</dbReference>
<sequence>MQKEHIPEEIPNDATSNHNSDVTNDLEEDDALENERKRKWREEMDLATLMASQENSKPAKKPKRKNEKPKQEQQPFNSSIFVSGLPKDITVPDILEYFEKKCGQVKLDSVTAIPKIKFYKGEDGENTGDALITFFKEPSVALAIALLDETEIKPGHMIKIQVAQFKEKEKQPQQALSTSITGTMRKKTKPVVDQNRKLQWGFGGDTRFEGRARSVILKHMFTPDEFAQEPLLREELKQDIKGECEKLGPVEKIRIFQDNPDGVVEVKFKLPTSAEECVTMMQGRHFGGRVITAELWDQKTNYFVKESKEEQEQRHEKFGNLVE</sequence>
<dbReference type="GO" id="GO:0003723">
    <property type="term" value="F:RNA binding"/>
    <property type="evidence" value="ECO:0007669"/>
    <property type="project" value="UniProtKB-UniRule"/>
</dbReference>
<evidence type="ECO:0000256" key="3">
    <source>
        <dbReference type="ARBA" id="ARBA00022737"/>
    </source>
</evidence>
<proteinExistence type="inferred from homology"/>
<dbReference type="InterPro" id="IPR000504">
    <property type="entry name" value="RRM_dom"/>
</dbReference>
<feature type="compositionally biased region" description="Basic residues" evidence="7">
    <location>
        <begin position="58"/>
        <end position="67"/>
    </location>
</feature>
<dbReference type="AlphaFoldDB" id="A0AAW2YT65"/>
<evidence type="ECO:0000256" key="7">
    <source>
        <dbReference type="SAM" id="MobiDB-lite"/>
    </source>
</evidence>
<dbReference type="EMBL" id="JAOPGA020000651">
    <property type="protein sequence ID" value="KAL0480327.1"/>
    <property type="molecule type" value="Genomic_DNA"/>
</dbReference>
<dbReference type="InterPro" id="IPR035979">
    <property type="entry name" value="RBD_domain_sf"/>
</dbReference>
<dbReference type="Pfam" id="PF00076">
    <property type="entry name" value="RRM_1"/>
    <property type="match status" value="2"/>
</dbReference>
<reference evidence="9 10" key="1">
    <citation type="submission" date="2024-03" db="EMBL/GenBank/DDBJ databases">
        <title>The Acrasis kona genome and developmental transcriptomes reveal deep origins of eukaryotic multicellular pathways.</title>
        <authorList>
            <person name="Sheikh S."/>
            <person name="Fu C.-J."/>
            <person name="Brown M.W."/>
            <person name="Baldauf S.L."/>
        </authorList>
    </citation>
    <scope>NUCLEOTIDE SEQUENCE [LARGE SCALE GENOMIC DNA]</scope>
    <source>
        <strain evidence="9 10">ATCC MYA-3509</strain>
    </source>
</reference>
<keyword evidence="5" id="KW-0508">mRNA splicing</keyword>
<dbReference type="CDD" id="cd12282">
    <property type="entry name" value="RRM2_TatSF1_like"/>
    <property type="match status" value="1"/>
</dbReference>
<keyword evidence="3" id="KW-0677">Repeat</keyword>
<evidence type="ECO:0000256" key="2">
    <source>
        <dbReference type="ARBA" id="ARBA00022664"/>
    </source>
</evidence>
<evidence type="ECO:0000256" key="1">
    <source>
        <dbReference type="ARBA" id="ARBA00007747"/>
    </source>
</evidence>
<keyword evidence="4 6" id="KW-0694">RNA-binding</keyword>
<keyword evidence="2" id="KW-0507">mRNA processing</keyword>
<feature type="compositionally biased region" description="Polar residues" evidence="7">
    <location>
        <begin position="13"/>
        <end position="23"/>
    </location>
</feature>
<comment type="similarity">
    <text evidence="1">Belongs to the HTATSF1 family.</text>
</comment>
<feature type="compositionally biased region" description="Basic and acidic residues" evidence="7">
    <location>
        <begin position="33"/>
        <end position="44"/>
    </location>
</feature>
<dbReference type="InterPro" id="IPR012677">
    <property type="entry name" value="Nucleotide-bd_a/b_plait_sf"/>
</dbReference>
<evidence type="ECO:0000256" key="5">
    <source>
        <dbReference type="ARBA" id="ARBA00023187"/>
    </source>
</evidence>
<dbReference type="InterPro" id="IPR034393">
    <property type="entry name" value="TatSF1-like"/>
</dbReference>
<keyword evidence="10" id="KW-1185">Reference proteome</keyword>
<feature type="domain" description="RRM" evidence="8">
    <location>
        <begin position="213"/>
        <end position="298"/>
    </location>
</feature>
<evidence type="ECO:0000313" key="10">
    <source>
        <dbReference type="Proteomes" id="UP001431209"/>
    </source>
</evidence>
<name>A0AAW2YT65_9EUKA</name>
<dbReference type="SMART" id="SM00360">
    <property type="entry name" value="RRM"/>
    <property type="match status" value="2"/>
</dbReference>
<dbReference type="GO" id="GO:0005686">
    <property type="term" value="C:U2 snRNP"/>
    <property type="evidence" value="ECO:0007669"/>
    <property type="project" value="TreeGrafter"/>
</dbReference>
<comment type="caution">
    <text evidence="9">The sequence shown here is derived from an EMBL/GenBank/DDBJ whole genome shotgun (WGS) entry which is preliminary data.</text>
</comment>
<evidence type="ECO:0000256" key="4">
    <source>
        <dbReference type="ARBA" id="ARBA00022884"/>
    </source>
</evidence>
<dbReference type="GO" id="GO:0000398">
    <property type="term" value="P:mRNA splicing, via spliceosome"/>
    <property type="evidence" value="ECO:0007669"/>
    <property type="project" value="UniProtKB-ARBA"/>
</dbReference>
<protein>
    <recommendedName>
        <fullName evidence="8">RRM domain-containing protein</fullName>
    </recommendedName>
</protein>
<feature type="region of interest" description="Disordered" evidence="7">
    <location>
        <begin position="1"/>
        <end position="81"/>
    </location>
</feature>
<gene>
    <name evidence="9" type="ORF">AKO1_007075</name>
</gene>
<dbReference type="PANTHER" id="PTHR15608:SF0">
    <property type="entry name" value="HIV TAT-SPECIFIC FACTOR 1"/>
    <property type="match status" value="1"/>
</dbReference>
<dbReference type="PANTHER" id="PTHR15608">
    <property type="entry name" value="SPLICING FACTOR U2AF-ASSOCIATED PROTEIN 2"/>
    <property type="match status" value="1"/>
</dbReference>
<accession>A0AAW2YT65</accession>
<dbReference type="SUPFAM" id="SSF54928">
    <property type="entry name" value="RNA-binding domain, RBD"/>
    <property type="match status" value="1"/>
</dbReference>
<feature type="domain" description="RRM" evidence="8">
    <location>
        <begin position="78"/>
        <end position="165"/>
    </location>
</feature>
<evidence type="ECO:0000313" key="9">
    <source>
        <dbReference type="EMBL" id="KAL0480327.1"/>
    </source>
</evidence>
<dbReference type="PROSITE" id="PS50102">
    <property type="entry name" value="RRM"/>
    <property type="match status" value="2"/>
</dbReference>
<evidence type="ECO:0000256" key="6">
    <source>
        <dbReference type="PROSITE-ProRule" id="PRU00176"/>
    </source>
</evidence>
<dbReference type="Proteomes" id="UP001431209">
    <property type="component" value="Unassembled WGS sequence"/>
</dbReference>
<dbReference type="FunFam" id="3.30.70.330:FF:000105">
    <property type="entry name" value="HIV Tat-specific factor 1 homolog"/>
    <property type="match status" value="1"/>
</dbReference>